<reference evidence="1 2" key="1">
    <citation type="journal article" date="2019" name="Gigascience">
        <title>Whole-genome sequence of the oriental lung fluke Paragonimus westermani.</title>
        <authorList>
            <person name="Oey H."/>
            <person name="Zakrzewski M."/>
            <person name="Narain K."/>
            <person name="Devi K.R."/>
            <person name="Agatsuma T."/>
            <person name="Nawaratna S."/>
            <person name="Gobert G.N."/>
            <person name="Jones M.K."/>
            <person name="Ragan M.A."/>
            <person name="McManus D.P."/>
            <person name="Krause L."/>
        </authorList>
    </citation>
    <scope>NUCLEOTIDE SEQUENCE [LARGE SCALE GENOMIC DNA]</scope>
    <source>
        <strain evidence="1 2">IND2009</strain>
    </source>
</reference>
<sequence length="246" mass="27683">MAFEPNQTMPVSMEQMQAFLQQQRHIFEQSQAKLVEMMTQKLSNQSLGVATQGQMSKPESTIQQCLKLTKNPSDDWVQHAGDVNQECERSKRRNMTDDQFNCLILVCGLHSHQDTDIRARILNKIEQCSNITQQSVTTEGRRLVSLKHDIAMIQKATSTGHPELIYAASSKNQDVTFQEARDICEQKDDVNATTADLNVTLFQKTKAHSATRGQPVNRLHAPIINPGSKKVNKCFSCGELHLRSSC</sequence>
<dbReference type="Proteomes" id="UP000324629">
    <property type="component" value="Unassembled WGS sequence"/>
</dbReference>
<organism evidence="1 2">
    <name type="scientific">Paragonimus westermani</name>
    <dbReference type="NCBI Taxonomy" id="34504"/>
    <lineage>
        <taxon>Eukaryota</taxon>
        <taxon>Metazoa</taxon>
        <taxon>Spiralia</taxon>
        <taxon>Lophotrochozoa</taxon>
        <taxon>Platyhelminthes</taxon>
        <taxon>Trematoda</taxon>
        <taxon>Digenea</taxon>
        <taxon>Plagiorchiida</taxon>
        <taxon>Troglotremata</taxon>
        <taxon>Troglotrematidae</taxon>
        <taxon>Paragonimus</taxon>
    </lineage>
</organism>
<dbReference type="EMBL" id="QNGE01000095">
    <property type="protein sequence ID" value="KAA3681953.1"/>
    <property type="molecule type" value="Genomic_DNA"/>
</dbReference>
<name>A0A5J4P292_9TREM</name>
<keyword evidence="2" id="KW-1185">Reference proteome</keyword>
<accession>A0A5J4P292</accession>
<gene>
    <name evidence="1" type="ORF">DEA37_0010435</name>
</gene>
<dbReference type="AlphaFoldDB" id="A0A5J4P292"/>
<proteinExistence type="predicted"/>
<evidence type="ECO:0000313" key="1">
    <source>
        <dbReference type="EMBL" id="KAA3681953.1"/>
    </source>
</evidence>
<comment type="caution">
    <text evidence="1">The sequence shown here is derived from an EMBL/GenBank/DDBJ whole genome shotgun (WGS) entry which is preliminary data.</text>
</comment>
<evidence type="ECO:0000313" key="2">
    <source>
        <dbReference type="Proteomes" id="UP000324629"/>
    </source>
</evidence>
<protein>
    <submittedName>
        <fullName evidence="1">Uncharacterized protein</fullName>
    </submittedName>
</protein>